<evidence type="ECO:0000313" key="2">
    <source>
        <dbReference type="Proteomes" id="UP000438106"/>
    </source>
</evidence>
<dbReference type="Proteomes" id="UP000438106">
    <property type="component" value="Unassembled WGS sequence"/>
</dbReference>
<name>A0A7X3FRG4_9HYPH</name>
<accession>A0A7X3FRG4</accession>
<dbReference type="AlphaFoldDB" id="A0A7X3FRG4"/>
<reference evidence="1 2" key="1">
    <citation type="submission" date="2019-12" db="EMBL/GenBank/DDBJ databases">
        <title>Devosia maris sp. nov., isolated from the deep seawater.</title>
        <authorList>
            <person name="Liu Y."/>
        </authorList>
    </citation>
    <scope>NUCLEOTIDE SEQUENCE [LARGE SCALE GENOMIC DNA]</scope>
    <source>
        <strain evidence="1 2">L53-10-65</strain>
    </source>
</reference>
<keyword evidence="2" id="KW-1185">Reference proteome</keyword>
<dbReference type="RefSeq" id="WP_157290126.1">
    <property type="nucleotide sequence ID" value="NZ_WQRF01000002.1"/>
</dbReference>
<comment type="caution">
    <text evidence="1">The sequence shown here is derived from an EMBL/GenBank/DDBJ whole genome shotgun (WGS) entry which is preliminary data.</text>
</comment>
<dbReference type="EMBL" id="WQRF01000002">
    <property type="protein sequence ID" value="MVS99253.1"/>
    <property type="molecule type" value="Genomic_DNA"/>
</dbReference>
<protein>
    <submittedName>
        <fullName evidence="1">Uncharacterized protein</fullName>
    </submittedName>
</protein>
<proteinExistence type="predicted"/>
<organism evidence="1 2">
    <name type="scientific">Devosia marina</name>
    <dbReference type="NCBI Taxonomy" id="2683198"/>
    <lineage>
        <taxon>Bacteria</taxon>
        <taxon>Pseudomonadati</taxon>
        <taxon>Pseudomonadota</taxon>
        <taxon>Alphaproteobacteria</taxon>
        <taxon>Hyphomicrobiales</taxon>
        <taxon>Devosiaceae</taxon>
        <taxon>Devosia</taxon>
    </lineage>
</organism>
<evidence type="ECO:0000313" key="1">
    <source>
        <dbReference type="EMBL" id="MVS99253.1"/>
    </source>
</evidence>
<gene>
    <name evidence="1" type="ORF">GO014_09495</name>
</gene>
<sequence>MTNIATRLAKLEAEIKPNAEGRQFTFSGGAPDADLEAFALTFGVTLTDKDKVIHHTLSAGAEHVGKLTLAHCSEEGVMLDYAFKYARSIMPLYEDDQ</sequence>